<dbReference type="Proteomes" id="UP000001935">
    <property type="component" value="Chromosome"/>
</dbReference>
<dbReference type="KEGG" id="ade:Adeh_0231"/>
<feature type="domain" description="Putative zinc-finger" evidence="3">
    <location>
        <begin position="15"/>
        <end position="45"/>
    </location>
</feature>
<evidence type="ECO:0000313" key="4">
    <source>
        <dbReference type="EMBL" id="ABC80008.1"/>
    </source>
</evidence>
<keyword evidence="2" id="KW-1133">Transmembrane helix</keyword>
<feature type="region of interest" description="Disordered" evidence="1">
    <location>
        <begin position="138"/>
        <end position="212"/>
    </location>
</feature>
<dbReference type="AlphaFoldDB" id="Q2IMH4"/>
<dbReference type="HOGENOM" id="CLU_623547_0_0_7"/>
<gene>
    <name evidence="4" type="ordered locus">Adeh_0231</name>
</gene>
<dbReference type="InterPro" id="IPR027383">
    <property type="entry name" value="Znf_put"/>
</dbReference>
<protein>
    <submittedName>
        <fullName evidence="4">Fe-S oxidoreductase</fullName>
    </submittedName>
</protein>
<dbReference type="Pfam" id="PF13490">
    <property type="entry name" value="zf-HC2"/>
    <property type="match status" value="1"/>
</dbReference>
<dbReference type="InterPro" id="IPR041916">
    <property type="entry name" value="Anti_sigma_zinc_sf"/>
</dbReference>
<keyword evidence="2" id="KW-0472">Membrane</keyword>
<feature type="transmembrane region" description="Helical" evidence="2">
    <location>
        <begin position="95"/>
        <end position="118"/>
    </location>
</feature>
<feature type="compositionally biased region" description="Low complexity" evidence="1">
    <location>
        <begin position="247"/>
        <end position="264"/>
    </location>
</feature>
<feature type="compositionally biased region" description="Low complexity" evidence="1">
    <location>
        <begin position="188"/>
        <end position="212"/>
    </location>
</feature>
<feature type="compositionally biased region" description="Low complexity" evidence="1">
    <location>
        <begin position="138"/>
        <end position="151"/>
    </location>
</feature>
<proteinExistence type="predicted"/>
<dbReference type="STRING" id="290397.Adeh_0231"/>
<dbReference type="OrthoDB" id="5525937at2"/>
<dbReference type="EMBL" id="CP000251">
    <property type="protein sequence ID" value="ABC80008.1"/>
    <property type="molecule type" value="Genomic_DNA"/>
</dbReference>
<feature type="region of interest" description="Disordered" evidence="1">
    <location>
        <begin position="393"/>
        <end position="412"/>
    </location>
</feature>
<evidence type="ECO:0000313" key="5">
    <source>
        <dbReference type="Proteomes" id="UP000001935"/>
    </source>
</evidence>
<reference evidence="4" key="1">
    <citation type="submission" date="2006-01" db="EMBL/GenBank/DDBJ databases">
        <title>Complete sequence of Anaeromyxobacter dehalogenans 2CP-C.</title>
        <authorList>
            <consortium name="US DOE Joint Genome Institute"/>
            <person name="Copeland A."/>
            <person name="Lucas S."/>
            <person name="Lapidus A."/>
            <person name="Barry K."/>
            <person name="Detter J.C."/>
            <person name="Glavina T."/>
            <person name="Hammon N."/>
            <person name="Israni S."/>
            <person name="Pitluck S."/>
            <person name="Brettin T."/>
            <person name="Bruce D."/>
            <person name="Han C."/>
            <person name="Tapia R."/>
            <person name="Gilna P."/>
            <person name="Kiss H."/>
            <person name="Schmutz J."/>
            <person name="Larimer F."/>
            <person name="Land M."/>
            <person name="Kyrpides N."/>
            <person name="Anderson I."/>
            <person name="Sanford R.A."/>
            <person name="Ritalahti K.M."/>
            <person name="Thomas H.S."/>
            <person name="Kirby J.R."/>
            <person name="Zhulin I.B."/>
            <person name="Loeffler F.E."/>
            <person name="Richardson P."/>
        </authorList>
    </citation>
    <scope>NUCLEOTIDE SEQUENCE</scope>
    <source>
        <strain evidence="4">2CP-C</strain>
    </source>
</reference>
<keyword evidence="2" id="KW-0812">Transmembrane</keyword>
<dbReference type="Gene3D" id="1.10.10.1320">
    <property type="entry name" value="Anti-sigma factor, zinc-finger domain"/>
    <property type="match status" value="1"/>
</dbReference>
<evidence type="ECO:0000256" key="2">
    <source>
        <dbReference type="SAM" id="Phobius"/>
    </source>
</evidence>
<sequence>MSDERFHERLGARLHDAILEHAYGELPGGEARALERHLEACETCRAELARIRGTRALMSGLEDAPAPERGEAVLLAAAREAAGARARRRRLPTWTWTWGAALSAAALLAVGAVSYRLLALHPGPALRDDPEALLGRAPAPAAQAGPEAAAPDVPATASSPAGGPDEVRAERARPAAPPAPERRREAPRPGAAAKSAPSAAPAAAPEADVAAAPRTSIAPAPAAPRAFVAPAAPAPAPAPRALRADAGDAGPPAAGPAPAATLEAAPEDGDAASGARRAAPAVRAQSRDAAASPAPAGPDAQARWRALRQAGALRGEVVAFTDCDGEAWRKVETDAQGRVVRYARHGRLAGRAFEAELYYGEDGALALARYREAGGPWREVRPPAPAGAIPAAALQPARAADARADAPPRCGP</sequence>
<evidence type="ECO:0000256" key="1">
    <source>
        <dbReference type="SAM" id="MobiDB-lite"/>
    </source>
</evidence>
<organism evidence="4 5">
    <name type="scientific">Anaeromyxobacter dehalogenans (strain 2CP-C)</name>
    <dbReference type="NCBI Taxonomy" id="290397"/>
    <lineage>
        <taxon>Bacteria</taxon>
        <taxon>Pseudomonadati</taxon>
        <taxon>Myxococcota</taxon>
        <taxon>Myxococcia</taxon>
        <taxon>Myxococcales</taxon>
        <taxon>Cystobacterineae</taxon>
        <taxon>Anaeromyxobacteraceae</taxon>
        <taxon>Anaeromyxobacter</taxon>
    </lineage>
</organism>
<feature type="region of interest" description="Disordered" evidence="1">
    <location>
        <begin position="231"/>
        <end position="302"/>
    </location>
</feature>
<name>Q2IMH4_ANADE</name>
<dbReference type="eggNOG" id="COG5662">
    <property type="taxonomic scope" value="Bacteria"/>
</dbReference>
<evidence type="ECO:0000259" key="3">
    <source>
        <dbReference type="Pfam" id="PF13490"/>
    </source>
</evidence>
<dbReference type="RefSeq" id="WP_011419291.1">
    <property type="nucleotide sequence ID" value="NC_007760.1"/>
</dbReference>
<accession>Q2IMH4</accession>
<feature type="compositionally biased region" description="Low complexity" evidence="1">
    <location>
        <begin position="271"/>
        <end position="301"/>
    </location>
</feature>